<dbReference type="PROSITE" id="PS50110">
    <property type="entry name" value="RESPONSE_REGULATORY"/>
    <property type="match status" value="1"/>
</dbReference>
<evidence type="ECO:0000313" key="3">
    <source>
        <dbReference type="EMBL" id="CAB4965098.1"/>
    </source>
</evidence>
<organism evidence="3">
    <name type="scientific">freshwater metagenome</name>
    <dbReference type="NCBI Taxonomy" id="449393"/>
    <lineage>
        <taxon>unclassified sequences</taxon>
        <taxon>metagenomes</taxon>
        <taxon>ecological metagenomes</taxon>
    </lineage>
</organism>
<evidence type="ECO:0000256" key="1">
    <source>
        <dbReference type="SAM" id="MobiDB-lite"/>
    </source>
</evidence>
<dbReference type="PROSITE" id="PS51257">
    <property type="entry name" value="PROKAR_LIPOPROTEIN"/>
    <property type="match status" value="1"/>
</dbReference>
<protein>
    <submittedName>
        <fullName evidence="3">Unannotated protein</fullName>
    </submittedName>
</protein>
<dbReference type="Gene3D" id="3.40.50.2300">
    <property type="match status" value="1"/>
</dbReference>
<dbReference type="InterPro" id="IPR001789">
    <property type="entry name" value="Sig_transdc_resp-reg_receiver"/>
</dbReference>
<feature type="compositionally biased region" description="Low complexity" evidence="1">
    <location>
        <begin position="31"/>
        <end position="84"/>
    </location>
</feature>
<dbReference type="SMART" id="SM00448">
    <property type="entry name" value="REC"/>
    <property type="match status" value="1"/>
</dbReference>
<dbReference type="PANTHER" id="PTHR43228:SF1">
    <property type="entry name" value="TWO-COMPONENT RESPONSE REGULATOR ARR22"/>
    <property type="match status" value="1"/>
</dbReference>
<accession>A0A6J7L922</accession>
<dbReference type="CDD" id="cd17546">
    <property type="entry name" value="REC_hyHK_CKI1_RcsC-like"/>
    <property type="match status" value="1"/>
</dbReference>
<dbReference type="GO" id="GO:0000160">
    <property type="term" value="P:phosphorelay signal transduction system"/>
    <property type="evidence" value="ECO:0007669"/>
    <property type="project" value="InterPro"/>
</dbReference>
<feature type="domain" description="Response regulatory" evidence="2">
    <location>
        <begin position="101"/>
        <end position="214"/>
    </location>
</feature>
<proteinExistence type="predicted"/>
<dbReference type="InterPro" id="IPR011006">
    <property type="entry name" value="CheY-like_superfamily"/>
</dbReference>
<sequence>MDRTCRTVAVIGSLAITGTILLGGCGGGSTAATAPTPGGSASSATPAPETMAAASSSAAVPLAGLTSAQPSSVPSSPASGSPQGLEPAGIDAKGAVVGSGRILVVDDSRSVRSIGCRMLNSLGYQCAEASDGQEGLEKAEQETFAAILVDWMMPNVNGVDMTKALRARGVTTRVIIMTSETNSSRIIEATVAGADTYLLKPFTIEDLENSLRGS</sequence>
<reference evidence="3" key="1">
    <citation type="submission" date="2020-05" db="EMBL/GenBank/DDBJ databases">
        <authorList>
            <person name="Chiriac C."/>
            <person name="Salcher M."/>
            <person name="Ghai R."/>
            <person name="Kavagutti S V."/>
        </authorList>
    </citation>
    <scope>NUCLEOTIDE SEQUENCE</scope>
</reference>
<dbReference type="InterPro" id="IPR052048">
    <property type="entry name" value="ST_Response_Regulator"/>
</dbReference>
<dbReference type="Pfam" id="PF00072">
    <property type="entry name" value="Response_reg"/>
    <property type="match status" value="1"/>
</dbReference>
<evidence type="ECO:0000259" key="2">
    <source>
        <dbReference type="PROSITE" id="PS50110"/>
    </source>
</evidence>
<dbReference type="PANTHER" id="PTHR43228">
    <property type="entry name" value="TWO-COMPONENT RESPONSE REGULATOR"/>
    <property type="match status" value="1"/>
</dbReference>
<feature type="region of interest" description="Disordered" evidence="1">
    <location>
        <begin position="31"/>
        <end position="90"/>
    </location>
</feature>
<dbReference type="SUPFAM" id="SSF52172">
    <property type="entry name" value="CheY-like"/>
    <property type="match status" value="1"/>
</dbReference>
<gene>
    <name evidence="3" type="ORF">UFOPK3772_02606</name>
</gene>
<dbReference type="EMBL" id="CAFBNE010000106">
    <property type="protein sequence ID" value="CAB4965098.1"/>
    <property type="molecule type" value="Genomic_DNA"/>
</dbReference>
<name>A0A6J7L922_9ZZZZ</name>
<dbReference type="AlphaFoldDB" id="A0A6J7L922"/>